<feature type="region of interest" description="Disordered" evidence="1">
    <location>
        <begin position="368"/>
        <end position="403"/>
    </location>
</feature>
<dbReference type="RefSeq" id="WP_152789474.1">
    <property type="nucleotide sequence ID" value="NZ_BAABEQ010000029.1"/>
</dbReference>
<reference evidence="2 3" key="1">
    <citation type="submission" date="2019-07" db="EMBL/GenBank/DDBJ databases">
        <title>New species of Amycolatopsis and Streptomyces.</title>
        <authorList>
            <person name="Duangmal K."/>
            <person name="Teo W.F.A."/>
            <person name="Lipun K."/>
        </authorList>
    </citation>
    <scope>NUCLEOTIDE SEQUENCE [LARGE SCALE GENOMIC DNA]</scope>
    <source>
        <strain evidence="2 3">TISTR 2346</strain>
    </source>
</reference>
<gene>
    <name evidence="2" type="ORF">FNH04_32685</name>
</gene>
<evidence type="ECO:0000256" key="1">
    <source>
        <dbReference type="SAM" id="MobiDB-lite"/>
    </source>
</evidence>
<sequence length="403" mass="43787">MKPRATADGPPEPAQLEAIEHLDRFLSQYNSGHQRWENIVLRHRGQEGMSIAPDADVAALCQQQAEAAHWFQHLLPYAADLIATARRHLDQLPAAPHHATWRDIVDHLDRAAVHACAIVTDGATDLDQQTQLWPCVRIWAAHGDLLSSLAELTDPLAATVRGKADLPYGERAVLDSAVRADRAEGRLAVLESWYDHTSELITLVALEDHADVLALRGDIDGPWWYVLGSYPDGEAARAALPPAAPPGVLRPEGIDDLPPQSRLPRTEQLTHQVLASCHGSEVAELLYAATHTPEGDLRGSLPALVEFTDACAEFTHALDTRAGRHLAVRLQAVSAVLSRLNTELQDIGDALASTVSVLPPHRVRSPVRITQSAFRRSSRTEYPTATTQPPPGSDGAAPSTARR</sequence>
<evidence type="ECO:0000313" key="2">
    <source>
        <dbReference type="EMBL" id="MPY44493.1"/>
    </source>
</evidence>
<dbReference type="Proteomes" id="UP000326979">
    <property type="component" value="Unassembled WGS sequence"/>
</dbReference>
<proteinExistence type="predicted"/>
<dbReference type="EMBL" id="VJZE01000329">
    <property type="protein sequence ID" value="MPY44493.1"/>
    <property type="molecule type" value="Genomic_DNA"/>
</dbReference>
<evidence type="ECO:0000313" key="3">
    <source>
        <dbReference type="Proteomes" id="UP000326979"/>
    </source>
</evidence>
<feature type="compositionally biased region" description="Polar residues" evidence="1">
    <location>
        <begin position="368"/>
        <end position="387"/>
    </location>
</feature>
<organism evidence="2 3">
    <name type="scientific">Streptomyces phyllanthi</name>
    <dbReference type="NCBI Taxonomy" id="1803180"/>
    <lineage>
        <taxon>Bacteria</taxon>
        <taxon>Bacillati</taxon>
        <taxon>Actinomycetota</taxon>
        <taxon>Actinomycetes</taxon>
        <taxon>Kitasatosporales</taxon>
        <taxon>Streptomycetaceae</taxon>
        <taxon>Streptomyces</taxon>
    </lineage>
</organism>
<accession>A0A5N8WAG6</accession>
<name>A0A5N8WAG6_9ACTN</name>
<dbReference type="OrthoDB" id="4304146at2"/>
<comment type="caution">
    <text evidence="2">The sequence shown here is derived from an EMBL/GenBank/DDBJ whole genome shotgun (WGS) entry which is preliminary data.</text>
</comment>
<dbReference type="AlphaFoldDB" id="A0A5N8WAG6"/>
<keyword evidence="3" id="KW-1185">Reference proteome</keyword>
<protein>
    <submittedName>
        <fullName evidence="2">Uncharacterized protein</fullName>
    </submittedName>
</protein>